<keyword evidence="2" id="KW-1185">Reference proteome</keyword>
<dbReference type="Proteomes" id="UP000789901">
    <property type="component" value="Unassembled WGS sequence"/>
</dbReference>
<sequence>MLSKPVPKPENCHFIFKTYFKSNLLLKFLENLDIKELWALVSYTNRNNTIPFWLRLAKKGLNGAFESKSIFKELCEIMMQIAQHEDHNKGVQNFNYSKDITNFMTVLSSLSPRAYEFFEQIWQDSYYEILGTSICLENMARFKKLADSMNYNGPVITMTDNTKLYPRLGYSASLGCIVGSIFSLNQAWVNDYNEVKTVIQNIVASKAIAKQVCLYLLQVPDSHTIAIAANIVADFNVLNLRNNDIENDLRDIYFELAFLLLDMNSLDDQNFLDN</sequence>
<evidence type="ECO:0000313" key="2">
    <source>
        <dbReference type="Proteomes" id="UP000789901"/>
    </source>
</evidence>
<dbReference type="EMBL" id="CAJVQB010001878">
    <property type="protein sequence ID" value="CAG8554243.1"/>
    <property type="molecule type" value="Genomic_DNA"/>
</dbReference>
<name>A0ABN7UB81_GIGMA</name>
<evidence type="ECO:0000313" key="1">
    <source>
        <dbReference type="EMBL" id="CAG8554243.1"/>
    </source>
</evidence>
<organism evidence="1 2">
    <name type="scientific">Gigaspora margarita</name>
    <dbReference type="NCBI Taxonomy" id="4874"/>
    <lineage>
        <taxon>Eukaryota</taxon>
        <taxon>Fungi</taxon>
        <taxon>Fungi incertae sedis</taxon>
        <taxon>Mucoromycota</taxon>
        <taxon>Glomeromycotina</taxon>
        <taxon>Glomeromycetes</taxon>
        <taxon>Diversisporales</taxon>
        <taxon>Gigasporaceae</taxon>
        <taxon>Gigaspora</taxon>
    </lineage>
</organism>
<comment type="caution">
    <text evidence="1">The sequence shown here is derived from an EMBL/GenBank/DDBJ whole genome shotgun (WGS) entry which is preliminary data.</text>
</comment>
<proteinExistence type="predicted"/>
<gene>
    <name evidence="1" type="ORF">GMARGA_LOCUS4704</name>
</gene>
<accession>A0ABN7UB81</accession>
<reference evidence="1 2" key="1">
    <citation type="submission" date="2021-06" db="EMBL/GenBank/DDBJ databases">
        <authorList>
            <person name="Kallberg Y."/>
            <person name="Tangrot J."/>
            <person name="Rosling A."/>
        </authorList>
    </citation>
    <scope>NUCLEOTIDE SEQUENCE [LARGE SCALE GENOMIC DNA]</scope>
    <source>
        <strain evidence="1 2">120-4 pot B 10/14</strain>
    </source>
</reference>
<protein>
    <submittedName>
        <fullName evidence="1">4492_t:CDS:1</fullName>
    </submittedName>
</protein>